<feature type="transmembrane region" description="Helical" evidence="1">
    <location>
        <begin position="377"/>
        <end position="397"/>
    </location>
</feature>
<organism evidence="3 4">
    <name type="scientific">Parerythrobacter lacustris</name>
    <dbReference type="NCBI Taxonomy" id="2969984"/>
    <lineage>
        <taxon>Bacteria</taxon>
        <taxon>Pseudomonadati</taxon>
        <taxon>Pseudomonadota</taxon>
        <taxon>Alphaproteobacteria</taxon>
        <taxon>Sphingomonadales</taxon>
        <taxon>Erythrobacteraceae</taxon>
        <taxon>Parerythrobacter</taxon>
    </lineage>
</organism>
<dbReference type="PANTHER" id="PTHR34473:SF2">
    <property type="entry name" value="UPF0699 TRANSMEMBRANE PROTEIN YDBT"/>
    <property type="match status" value="1"/>
</dbReference>
<dbReference type="EMBL" id="JANKHH010000005">
    <property type="protein sequence ID" value="MCR2834335.1"/>
    <property type="molecule type" value="Genomic_DNA"/>
</dbReference>
<feature type="transmembrane region" description="Helical" evidence="1">
    <location>
        <begin position="46"/>
        <end position="68"/>
    </location>
</feature>
<dbReference type="Pfam" id="PF03703">
    <property type="entry name" value="bPH_2"/>
    <property type="match status" value="3"/>
</dbReference>
<feature type="domain" description="YdbS-like PH" evidence="2">
    <location>
        <begin position="70"/>
        <end position="148"/>
    </location>
</feature>
<dbReference type="PANTHER" id="PTHR34473">
    <property type="entry name" value="UPF0699 TRANSMEMBRANE PROTEIN YDBS"/>
    <property type="match status" value="1"/>
</dbReference>
<keyword evidence="1" id="KW-1133">Transmembrane helix</keyword>
<comment type="caution">
    <text evidence="3">The sequence shown here is derived from an EMBL/GenBank/DDBJ whole genome shotgun (WGS) entry which is preliminary data.</text>
</comment>
<feature type="transmembrane region" description="Helical" evidence="1">
    <location>
        <begin position="191"/>
        <end position="214"/>
    </location>
</feature>
<evidence type="ECO:0000259" key="2">
    <source>
        <dbReference type="Pfam" id="PF03703"/>
    </source>
</evidence>
<sequence length="521" mass="55958">MSEAAIPLGVPQRTNPVSVLAQGAAALRNAVFPVIAVFFGSGSRSYSVLLALGIGALVILVGTLASYIRWQRFTYSVGEQDIRVESGVFSRAARSVPYERIQDVSLEQALIPRLFGLVEVRFETGAGGKDEMKLAYLKESEGEALRELVRAQKDEVDQVVTGPEADSDAGDAAAPATAPAEVLFAMGPKRLVTFGLFEFSLAVFAVLGGALQYLDSFLGIEVWDPDLWMEWLAGPGDWIAQLGPVAQALGAVAGLIGLLFVGSVTGLARTVLRDWGFVLERTAKGFRRRRGLLTRTDVVMPVHRVQGYDIATGFLRRRFGWHGLRFVSLAQDAGGASHDVAPFAQLDELAPIVAAAGFDMPPAELEWQRGSTANRNVGIAIDGLLPGLIGLVVLWLALGSSIEELDGKWGFALIPFGVALFLVLRQAFLWRFARNAIDRTQIYRRSGWLAPATAVANRVKLQSVEIAQGPIAKICGYATLHLGLAGGSFAIPGIPLERAKALRSSVLSSIATTDFSQLTED</sequence>
<evidence type="ECO:0000313" key="4">
    <source>
        <dbReference type="Proteomes" id="UP001206067"/>
    </source>
</evidence>
<feature type="transmembrane region" description="Helical" evidence="1">
    <location>
        <begin position="409"/>
        <end position="430"/>
    </location>
</feature>
<dbReference type="PIRSF" id="PIRSF026631">
    <property type="entry name" value="UCP026631"/>
    <property type="match status" value="1"/>
</dbReference>
<dbReference type="InterPro" id="IPR005182">
    <property type="entry name" value="YdbS-like_PH"/>
</dbReference>
<evidence type="ECO:0000313" key="3">
    <source>
        <dbReference type="EMBL" id="MCR2834335.1"/>
    </source>
</evidence>
<dbReference type="RefSeq" id="WP_257596138.1">
    <property type="nucleotide sequence ID" value="NZ_JANKHH010000005.1"/>
</dbReference>
<keyword evidence="1" id="KW-0472">Membrane</keyword>
<feature type="transmembrane region" description="Helical" evidence="1">
    <location>
        <begin position="248"/>
        <end position="272"/>
    </location>
</feature>
<protein>
    <submittedName>
        <fullName evidence="3">PH domain-containing protein</fullName>
    </submittedName>
</protein>
<keyword evidence="1" id="KW-0812">Transmembrane</keyword>
<accession>A0ABT1XRQ7</accession>
<gene>
    <name evidence="3" type="ORF">NSO95_10295</name>
</gene>
<dbReference type="Proteomes" id="UP001206067">
    <property type="component" value="Unassembled WGS sequence"/>
</dbReference>
<proteinExistence type="predicted"/>
<dbReference type="InterPro" id="IPR014529">
    <property type="entry name" value="UCP026631"/>
</dbReference>
<evidence type="ECO:0000256" key="1">
    <source>
        <dbReference type="SAM" id="Phobius"/>
    </source>
</evidence>
<name>A0ABT1XRQ7_9SPHN</name>
<feature type="domain" description="YdbS-like PH" evidence="2">
    <location>
        <begin position="430"/>
        <end position="504"/>
    </location>
</feature>
<reference evidence="3 4" key="1">
    <citation type="submission" date="2022-08" db="EMBL/GenBank/DDBJ databases">
        <title>Polyphasic taxonomy analysis of Qipengyuania sp.RS5-5.</title>
        <authorList>
            <person name="Xamxidin M."/>
            <person name="Wu M."/>
        </authorList>
    </citation>
    <scope>NUCLEOTIDE SEQUENCE [LARGE SCALE GENOMIC DNA]</scope>
    <source>
        <strain evidence="3 4">RS5-5</strain>
    </source>
</reference>
<feature type="domain" description="YdbS-like PH" evidence="2">
    <location>
        <begin position="279"/>
        <end position="322"/>
    </location>
</feature>
<keyword evidence="4" id="KW-1185">Reference proteome</keyword>